<dbReference type="RefSeq" id="WP_377123573.1">
    <property type="nucleotide sequence ID" value="NZ_JBHRSD010000014.1"/>
</dbReference>
<feature type="transmembrane region" description="Helical" evidence="1">
    <location>
        <begin position="51"/>
        <end position="73"/>
    </location>
</feature>
<keyword evidence="3" id="KW-1185">Reference proteome</keyword>
<accession>A0ABV7CJE5</accession>
<gene>
    <name evidence="2" type="ORF">ACFOEE_09525</name>
</gene>
<proteinExistence type="predicted"/>
<evidence type="ECO:0000313" key="3">
    <source>
        <dbReference type="Proteomes" id="UP001595453"/>
    </source>
</evidence>
<keyword evidence="1" id="KW-0472">Membrane</keyword>
<organism evidence="2 3">
    <name type="scientific">Pseudoalteromonas fenneropenaei</name>
    <dbReference type="NCBI Taxonomy" id="1737459"/>
    <lineage>
        <taxon>Bacteria</taxon>
        <taxon>Pseudomonadati</taxon>
        <taxon>Pseudomonadota</taxon>
        <taxon>Gammaproteobacteria</taxon>
        <taxon>Alteromonadales</taxon>
        <taxon>Pseudoalteromonadaceae</taxon>
        <taxon>Pseudoalteromonas</taxon>
    </lineage>
</organism>
<reference evidence="3" key="1">
    <citation type="journal article" date="2019" name="Int. J. Syst. Evol. Microbiol.">
        <title>The Global Catalogue of Microorganisms (GCM) 10K type strain sequencing project: providing services to taxonomists for standard genome sequencing and annotation.</title>
        <authorList>
            <consortium name="The Broad Institute Genomics Platform"/>
            <consortium name="The Broad Institute Genome Sequencing Center for Infectious Disease"/>
            <person name="Wu L."/>
            <person name="Ma J."/>
        </authorList>
    </citation>
    <scope>NUCLEOTIDE SEQUENCE [LARGE SCALE GENOMIC DNA]</scope>
    <source>
        <strain evidence="3">KCTC 42730</strain>
    </source>
</reference>
<evidence type="ECO:0000313" key="2">
    <source>
        <dbReference type="EMBL" id="MFC3032759.1"/>
    </source>
</evidence>
<feature type="transmembrane region" description="Helical" evidence="1">
    <location>
        <begin position="135"/>
        <end position="155"/>
    </location>
</feature>
<dbReference type="Proteomes" id="UP001595453">
    <property type="component" value="Unassembled WGS sequence"/>
</dbReference>
<comment type="caution">
    <text evidence="2">The sequence shown here is derived from an EMBL/GenBank/DDBJ whole genome shotgun (WGS) entry which is preliminary data.</text>
</comment>
<feature type="transmembrane region" description="Helical" evidence="1">
    <location>
        <begin position="6"/>
        <end position="39"/>
    </location>
</feature>
<name>A0ABV7CJE5_9GAMM</name>
<keyword evidence="1" id="KW-0812">Transmembrane</keyword>
<keyword evidence="1" id="KW-1133">Transmembrane helix</keyword>
<feature type="transmembrane region" description="Helical" evidence="1">
    <location>
        <begin position="85"/>
        <end position="102"/>
    </location>
</feature>
<sequence>MKPFYKLLIITIVISLFIVEFFAAGLSHQIIFVLTLSAFYIYAKGSLNIRYLLAVFISISLVEMFLFFGLKFIVVGNVARAYSNSLFYLIHLVIDLSLIGVLRNRQVFQLKWYGDKEPKITAKILERSLIDAPMYGLLIIFCFVDTAGLAENVIRNLEHFGFSEEFAKPFWSWDFVFYLYSPVKTVLMCFVVMLFFAAIYIERSKAKRAAPTLVEQR</sequence>
<dbReference type="EMBL" id="JBHRSD010000014">
    <property type="protein sequence ID" value="MFC3032759.1"/>
    <property type="molecule type" value="Genomic_DNA"/>
</dbReference>
<evidence type="ECO:0000256" key="1">
    <source>
        <dbReference type="SAM" id="Phobius"/>
    </source>
</evidence>
<feature type="transmembrane region" description="Helical" evidence="1">
    <location>
        <begin position="175"/>
        <end position="201"/>
    </location>
</feature>
<protein>
    <submittedName>
        <fullName evidence="2">Uncharacterized protein</fullName>
    </submittedName>
</protein>